<keyword evidence="4" id="KW-1185">Reference proteome</keyword>
<dbReference type="SUPFAM" id="SSF53067">
    <property type="entry name" value="Actin-like ATPase domain"/>
    <property type="match status" value="2"/>
</dbReference>
<dbReference type="PANTHER" id="PTHR30005">
    <property type="entry name" value="EXOPOLYPHOSPHATASE"/>
    <property type="match status" value="1"/>
</dbReference>
<name>A0ABS5RF45_9MYCO</name>
<feature type="domain" description="Ppx/GppA phosphatase N-terminal" evidence="2">
    <location>
        <begin position="17"/>
        <end position="306"/>
    </location>
</feature>
<evidence type="ECO:0000313" key="3">
    <source>
        <dbReference type="EMBL" id="MBS9532906.1"/>
    </source>
</evidence>
<dbReference type="CDD" id="cd24056">
    <property type="entry name" value="ASKHA_NBD_MtPPX1-like"/>
    <property type="match status" value="1"/>
</dbReference>
<dbReference type="InterPro" id="IPR050273">
    <property type="entry name" value="GppA/Ppx_hydrolase"/>
</dbReference>
<reference evidence="3 4" key="1">
    <citation type="submission" date="2021-05" db="EMBL/GenBank/DDBJ databases">
        <title>Mycobacterium acidophilum sp. nov., an extremely acid-tolerant member of the genus Mycobacterium.</title>
        <authorList>
            <person name="Xia J."/>
        </authorList>
    </citation>
    <scope>NUCLEOTIDE SEQUENCE [LARGE SCALE GENOMIC DNA]</scope>
    <source>
        <strain evidence="3 4">M1</strain>
    </source>
</reference>
<dbReference type="Gene3D" id="3.30.420.150">
    <property type="entry name" value="Exopolyphosphatase. Domain 2"/>
    <property type="match status" value="1"/>
</dbReference>
<dbReference type="Proteomes" id="UP001519535">
    <property type="component" value="Unassembled WGS sequence"/>
</dbReference>
<dbReference type="InterPro" id="IPR043129">
    <property type="entry name" value="ATPase_NBD"/>
</dbReference>
<gene>
    <name evidence="3" type="ORF">KIH27_04800</name>
</gene>
<comment type="caution">
    <text evidence="3">The sequence shown here is derived from an EMBL/GenBank/DDBJ whole genome shotgun (WGS) entry which is preliminary data.</text>
</comment>
<evidence type="ECO:0000256" key="1">
    <source>
        <dbReference type="ARBA" id="ARBA00007125"/>
    </source>
</evidence>
<protein>
    <submittedName>
        <fullName evidence="3">Ppx/GppA family phosphatase</fullName>
    </submittedName>
</protein>
<evidence type="ECO:0000259" key="2">
    <source>
        <dbReference type="Pfam" id="PF02541"/>
    </source>
</evidence>
<organism evidence="3 4">
    <name type="scientific">Mycolicibacter acidiphilus</name>
    <dbReference type="NCBI Taxonomy" id="2835306"/>
    <lineage>
        <taxon>Bacteria</taxon>
        <taxon>Bacillati</taxon>
        <taxon>Actinomycetota</taxon>
        <taxon>Actinomycetes</taxon>
        <taxon>Mycobacteriales</taxon>
        <taxon>Mycobacteriaceae</taxon>
        <taxon>Mycolicibacter</taxon>
    </lineage>
</organism>
<dbReference type="Gene3D" id="3.30.420.40">
    <property type="match status" value="1"/>
</dbReference>
<proteinExistence type="inferred from homology"/>
<comment type="similarity">
    <text evidence="1">Belongs to the GppA/Ppx family.</text>
</comment>
<dbReference type="RefSeq" id="WP_214091785.1">
    <property type="nucleotide sequence ID" value="NZ_JAHCLR010000005.1"/>
</dbReference>
<sequence length="340" mass="35754">MRLGVLDVGSNTVHLLVVDAHRGGHPTPMSSTKATLRLAEATDDSGKITRRGADKLVSTVEEFAKIAASSGCAELMAFATSAVRDASNSEDVLARVRSEAGVDLKVLAGEDESRLTFLSVRRWFGWSAGRIINLDIGGGSLELSSGLDEEPDVALSLQLGAGRLTRDWLAEDPPGRRRVAMLRDWLDTELSGAAATVLDAGPADRTVATSKTFRSLARLTGAAPSAAGPRVKRTLTAAGLRQLISFISRMTTADRAELEGVSTERAPQIVAGALVAEASMRALSIETVEICPWALREGLILRRLDSEADAATLIESASVGAAVRDAGGADAADRSRGKAR</sequence>
<evidence type="ECO:0000313" key="4">
    <source>
        <dbReference type="Proteomes" id="UP001519535"/>
    </source>
</evidence>
<dbReference type="InterPro" id="IPR003695">
    <property type="entry name" value="Ppx_GppA_N"/>
</dbReference>
<dbReference type="Pfam" id="PF02541">
    <property type="entry name" value="Ppx-GppA"/>
    <property type="match status" value="1"/>
</dbReference>
<dbReference type="PANTHER" id="PTHR30005:SF0">
    <property type="entry name" value="RETROGRADE REGULATION PROTEIN 2"/>
    <property type="match status" value="1"/>
</dbReference>
<accession>A0ABS5RF45</accession>
<dbReference type="EMBL" id="JAHCLR010000005">
    <property type="protein sequence ID" value="MBS9532906.1"/>
    <property type="molecule type" value="Genomic_DNA"/>
</dbReference>